<gene>
    <name evidence="2" type="ORF">BMJ33_12795</name>
</gene>
<dbReference type="RefSeq" id="WP_101779779.1">
    <property type="nucleotide sequence ID" value="NZ_NBUC01000067.1"/>
</dbReference>
<comment type="caution">
    <text evidence="2">The sequence shown here is derived from an EMBL/GenBank/DDBJ whole genome shotgun (WGS) entry which is preliminary data.</text>
</comment>
<reference evidence="2 3" key="1">
    <citation type="journal article" date="2018" name="FEMS Microbiol. Ecol.">
        <title>Co-invading symbiotic mutualists of Medicago polymorpha retain high ancestral diversity and contain diverse accessory genomes.</title>
        <authorList>
            <person name="Porter S.S."/>
            <person name="Faber-Hammond J.J."/>
            <person name="Friesen M.L."/>
        </authorList>
    </citation>
    <scope>NUCLEOTIDE SEQUENCE [LARGE SCALE GENOMIC DNA]</scope>
    <source>
        <strain evidence="2 3">Str16</strain>
    </source>
</reference>
<sequence>MTIAERKAREAHDRENPWRPMSEAREGIVCNLMFNDMAGHHPIEERTYFLDMDGHWYCIEEPDPLWSKPISWRPAYVHLRPTKKSEIKRRYVNRNGGLPW</sequence>
<protein>
    <submittedName>
        <fullName evidence="2">Uncharacterized protein</fullName>
    </submittedName>
</protein>
<organism evidence="2 3">
    <name type="scientific">Sinorhizobium medicae</name>
    <dbReference type="NCBI Taxonomy" id="110321"/>
    <lineage>
        <taxon>Bacteria</taxon>
        <taxon>Pseudomonadati</taxon>
        <taxon>Pseudomonadota</taxon>
        <taxon>Alphaproteobacteria</taxon>
        <taxon>Hyphomicrobiales</taxon>
        <taxon>Rhizobiaceae</taxon>
        <taxon>Sinorhizobium/Ensifer group</taxon>
        <taxon>Sinorhizobium</taxon>
    </lineage>
</organism>
<feature type="region of interest" description="Disordered" evidence="1">
    <location>
        <begin position="1"/>
        <end position="20"/>
    </location>
</feature>
<evidence type="ECO:0000313" key="2">
    <source>
        <dbReference type="EMBL" id="PLU03778.1"/>
    </source>
</evidence>
<proteinExistence type="predicted"/>
<evidence type="ECO:0000313" key="3">
    <source>
        <dbReference type="Proteomes" id="UP001190825"/>
    </source>
</evidence>
<keyword evidence="3" id="KW-1185">Reference proteome</keyword>
<dbReference type="Proteomes" id="UP001190825">
    <property type="component" value="Unassembled WGS sequence"/>
</dbReference>
<evidence type="ECO:0000256" key="1">
    <source>
        <dbReference type="SAM" id="MobiDB-lite"/>
    </source>
</evidence>
<accession>A0ABX4TLG8</accession>
<dbReference type="EMBL" id="NBUC01000067">
    <property type="protein sequence ID" value="PLU03778.1"/>
    <property type="molecule type" value="Genomic_DNA"/>
</dbReference>
<name>A0ABX4TLG8_9HYPH</name>